<accession>A0ABU3KBG4</accession>
<name>A0ABU3KBG4_9BACT</name>
<comment type="caution">
    <text evidence="8">The sequence shown here is derived from an EMBL/GenBank/DDBJ whole genome shotgun (WGS) entry which is preliminary data.</text>
</comment>
<evidence type="ECO:0000256" key="2">
    <source>
        <dbReference type="ARBA" id="ARBA00006679"/>
    </source>
</evidence>
<dbReference type="Proteomes" id="UP001250932">
    <property type="component" value="Unassembled WGS sequence"/>
</dbReference>
<dbReference type="Pfam" id="PF07681">
    <property type="entry name" value="DoxX"/>
    <property type="match status" value="1"/>
</dbReference>
<keyword evidence="4 7" id="KW-0812">Transmembrane</keyword>
<gene>
    <name evidence="8" type="ORF">PPG34_15420</name>
</gene>
<evidence type="ECO:0000256" key="4">
    <source>
        <dbReference type="ARBA" id="ARBA00022692"/>
    </source>
</evidence>
<evidence type="ECO:0000313" key="8">
    <source>
        <dbReference type="EMBL" id="MDT7043743.1"/>
    </source>
</evidence>
<keyword evidence="9" id="KW-1185">Reference proteome</keyword>
<keyword evidence="5 7" id="KW-1133">Transmembrane helix</keyword>
<evidence type="ECO:0000256" key="5">
    <source>
        <dbReference type="ARBA" id="ARBA00022989"/>
    </source>
</evidence>
<evidence type="ECO:0000313" key="9">
    <source>
        <dbReference type="Proteomes" id="UP001250932"/>
    </source>
</evidence>
<sequence length="145" mass="16336">MKYNNYIMLAGRTMLAAIFLLSGFNKIFNPASTQEYMTSMGMPATEIFLFGAIVVEIVAGLSLLLGFWTQVGAAMLFLFMIPTTWIFHTHFSNQTQFIMFLKNIAMMGGLLYVYVFGPGAWSLDALVGRHSRQFSRQTQQAESYS</sequence>
<dbReference type="EMBL" id="JAQOUE010000002">
    <property type="protein sequence ID" value="MDT7043743.1"/>
    <property type="molecule type" value="Genomic_DNA"/>
</dbReference>
<organism evidence="8 9">
    <name type="scientific">Candidatus Nitronereus thalassa</name>
    <dbReference type="NCBI Taxonomy" id="3020898"/>
    <lineage>
        <taxon>Bacteria</taxon>
        <taxon>Pseudomonadati</taxon>
        <taxon>Nitrospirota</taxon>
        <taxon>Nitrospiria</taxon>
        <taxon>Nitrospirales</taxon>
        <taxon>Nitrospiraceae</taxon>
        <taxon>Candidatus Nitronereus</taxon>
    </lineage>
</organism>
<proteinExistence type="inferred from homology"/>
<comment type="similarity">
    <text evidence="2">Belongs to the DoxX family.</text>
</comment>
<feature type="transmembrane region" description="Helical" evidence="7">
    <location>
        <begin position="71"/>
        <end position="88"/>
    </location>
</feature>
<keyword evidence="6 7" id="KW-0472">Membrane</keyword>
<keyword evidence="3" id="KW-1003">Cell membrane</keyword>
<evidence type="ECO:0000256" key="1">
    <source>
        <dbReference type="ARBA" id="ARBA00004651"/>
    </source>
</evidence>
<dbReference type="RefSeq" id="WP_313834336.1">
    <property type="nucleotide sequence ID" value="NZ_JAQOUE010000002.1"/>
</dbReference>
<feature type="transmembrane region" description="Helical" evidence="7">
    <location>
        <begin position="6"/>
        <end position="27"/>
    </location>
</feature>
<evidence type="ECO:0000256" key="6">
    <source>
        <dbReference type="ARBA" id="ARBA00023136"/>
    </source>
</evidence>
<feature type="transmembrane region" description="Helical" evidence="7">
    <location>
        <begin position="100"/>
        <end position="121"/>
    </location>
</feature>
<evidence type="ECO:0000256" key="7">
    <source>
        <dbReference type="SAM" id="Phobius"/>
    </source>
</evidence>
<protein>
    <submittedName>
        <fullName evidence="8">DoxX family protein</fullName>
    </submittedName>
</protein>
<feature type="transmembrane region" description="Helical" evidence="7">
    <location>
        <begin position="47"/>
        <end position="65"/>
    </location>
</feature>
<dbReference type="PANTHER" id="PTHR33452">
    <property type="entry name" value="OXIDOREDUCTASE CATD-RELATED"/>
    <property type="match status" value="1"/>
</dbReference>
<dbReference type="InterPro" id="IPR032808">
    <property type="entry name" value="DoxX"/>
</dbReference>
<evidence type="ECO:0000256" key="3">
    <source>
        <dbReference type="ARBA" id="ARBA00022475"/>
    </source>
</evidence>
<comment type="subcellular location">
    <subcellularLocation>
        <location evidence="1">Cell membrane</location>
        <topology evidence="1">Multi-pass membrane protein</topology>
    </subcellularLocation>
</comment>
<dbReference type="InterPro" id="IPR051907">
    <property type="entry name" value="DoxX-like_oxidoreductase"/>
</dbReference>
<reference evidence="8 9" key="1">
    <citation type="journal article" date="2023" name="ISME J.">
        <title>Cultivation and genomic characterization of novel and ubiquitous marine nitrite-oxidizing bacteria from the Nitrospirales.</title>
        <authorList>
            <person name="Mueller A.J."/>
            <person name="Daebeler A."/>
            <person name="Herbold C.W."/>
            <person name="Kirkegaard R.H."/>
            <person name="Daims H."/>
        </authorList>
    </citation>
    <scope>NUCLEOTIDE SEQUENCE [LARGE SCALE GENOMIC DNA]</scope>
    <source>
        <strain evidence="8 9">EB</strain>
    </source>
</reference>
<dbReference type="PANTHER" id="PTHR33452:SF1">
    <property type="entry name" value="INNER MEMBRANE PROTEIN YPHA-RELATED"/>
    <property type="match status" value="1"/>
</dbReference>